<name>A0A0G4H6P0_VITBC</name>
<dbReference type="SUPFAM" id="SSF82199">
    <property type="entry name" value="SET domain"/>
    <property type="match status" value="1"/>
</dbReference>
<dbReference type="EMBL" id="CDMY01001040">
    <property type="protein sequence ID" value="CEM39505.1"/>
    <property type="molecule type" value="Genomic_DNA"/>
</dbReference>
<dbReference type="InterPro" id="IPR046341">
    <property type="entry name" value="SET_dom_sf"/>
</dbReference>
<dbReference type="Gene3D" id="1.25.40.10">
    <property type="entry name" value="Tetratricopeptide repeat domain"/>
    <property type="match status" value="1"/>
</dbReference>
<dbReference type="AlphaFoldDB" id="A0A0G4H6P0"/>
<accession>A0A0G4H6P0</accession>
<evidence type="ECO:0000313" key="2">
    <source>
        <dbReference type="Proteomes" id="UP000041254"/>
    </source>
</evidence>
<keyword evidence="2" id="KW-1185">Reference proteome</keyword>
<dbReference type="InParanoid" id="A0A0G4H6P0"/>
<protein>
    <recommendedName>
        <fullName evidence="3">SET domain-containing protein</fullName>
    </recommendedName>
</protein>
<reference evidence="1 2" key="1">
    <citation type="submission" date="2014-11" db="EMBL/GenBank/DDBJ databases">
        <authorList>
            <person name="Zhu J."/>
            <person name="Qi W."/>
            <person name="Song R."/>
        </authorList>
    </citation>
    <scope>NUCLEOTIDE SEQUENCE [LARGE SCALE GENOMIC DNA]</scope>
</reference>
<dbReference type="OrthoDB" id="411190at2759"/>
<dbReference type="PANTHER" id="PTHR47643:SF2">
    <property type="entry name" value="TPR DOMAIN PROTEIN (AFU_ORTHOLOGUE AFUA_5G12710)"/>
    <property type="match status" value="1"/>
</dbReference>
<dbReference type="Proteomes" id="UP000041254">
    <property type="component" value="Unassembled WGS sequence"/>
</dbReference>
<evidence type="ECO:0008006" key="3">
    <source>
        <dbReference type="Google" id="ProtNLM"/>
    </source>
</evidence>
<dbReference type="InterPro" id="IPR053209">
    <property type="entry name" value="Gramillin-biosynth_MTr"/>
</dbReference>
<organism evidence="1 2">
    <name type="scientific">Vitrella brassicaformis (strain CCMP3155)</name>
    <dbReference type="NCBI Taxonomy" id="1169540"/>
    <lineage>
        <taxon>Eukaryota</taxon>
        <taxon>Sar</taxon>
        <taxon>Alveolata</taxon>
        <taxon>Colpodellida</taxon>
        <taxon>Vitrellaceae</taxon>
        <taxon>Vitrella</taxon>
    </lineage>
</organism>
<proteinExistence type="predicted"/>
<dbReference type="SUPFAM" id="SSF48452">
    <property type="entry name" value="TPR-like"/>
    <property type="match status" value="1"/>
</dbReference>
<evidence type="ECO:0000313" key="1">
    <source>
        <dbReference type="EMBL" id="CEM39505.1"/>
    </source>
</evidence>
<dbReference type="PhylomeDB" id="A0A0G4H6P0"/>
<gene>
    <name evidence="1" type="ORF">Vbra_10716</name>
</gene>
<sequence>MAACESARGSADAKRAARELVDEVLRVEQDCCGAKWTLLVSALGDATDPQLQADAARAVIKFFKIRSPQLRIDEFKRLCCFLSDINAARGLSDLVKSFGAVVEVAVSEVGRVGPETDQTGDLTWPPGSEGCEMVTAVTGSLYTSFEKMSHTGAHEEVLSAVHRHMCPHAARLVDVLVSDTASDGVRWNAFLVLSFIFGAAYEACRWAQDRTKARDILQEPTQHLLKGNMTGLRAAADVLQRYHGFRCWLPGVMLTSIPAHLLHCRGSYASQLIEAGYLHALLAVIDDQRMPSLQFHRGLLHCSTDVLEKLAHEEEKVATDADVALVLCRLLYRHAKGEITFMAGDEKVDRIVQLLAYMVRSGANASQDMKRTKRAKNVILQQTSKMLSEWVPPSTGAYQQLTVHPKVASFYAEITGSPIEAQARSGDNGGEGTYSTDRAAPVSPLDKWKDIGNALFGKGKYLDAYRAYVKGVRLANLESLAELLVCRAQCHFALESYVSAFTDVTTAFRILPPPSSLEPGSKSALIQKTAAELYGKGIMMWLNGRQGDGDVALPSPKAIGRLMKDAMQHLCARVQAPGPSEPLEPELIREGGPDAVGCAAAALHLSCLRHGPSQQLTTIQQKCLVRLGQGLLAERLFDAADVIAKAIKKHVGESQMRTKADTLQQRVRTHRANAKGDFDWAAIYRQQLDNTTAMRHGQPPTSIDVAEYGGAVSVRHDEAQQPRLYAKEDIQVGQLLLVQKPVVISSEGQQRPSALAAPPSHETCLGLVPGFPLLPRFMQSHGAEEFGSPVAQVDGDSIPRLMTFNHRISGTIRSCLPRAAGDFRSTLASGVWILPSLIRHARYDRNAIWYVVGDLLVVRAVRPISRGGCVTADFFDDGHPTDANDYVDHGDVISMAERWGIPSPVQHDEKHSQEAIAAIGKGIHRVTALHQGGTSRTAVQRDFGALMRRVEALQQSMASKVPTMRASRLHFFRGMLLCWLGRDDEASEAVIEAVKTARAVQSIAVNDCRCLSMAIRSAPHDSQLCDVMLEELRRTCALVFGTPDAAKASSSMSRAERVSDRPALLAAARGLDRLE</sequence>
<dbReference type="InterPro" id="IPR011990">
    <property type="entry name" value="TPR-like_helical_dom_sf"/>
</dbReference>
<dbReference type="PANTHER" id="PTHR47643">
    <property type="entry name" value="TPR DOMAIN PROTEIN (AFU_ORTHOLOGUE AFUA_5G12710)"/>
    <property type="match status" value="1"/>
</dbReference>
<dbReference type="VEuPathDB" id="CryptoDB:Vbra_10716"/>